<dbReference type="RefSeq" id="YP_004893926.1">
    <property type="nucleotide sequence ID" value="NC_016071.1"/>
</dbReference>
<evidence type="ECO:0000313" key="2">
    <source>
        <dbReference type="EMBL" id="ADP02515.1"/>
    </source>
</evidence>
<proteinExistence type="predicted"/>
<sequence length="67" mass="7760">MKKFFGLLLFYAFTMLLGWYTGTLLFAFFTWTAPVLEIPGWALRVGFLWVLGITGFMTWRGRNESNG</sequence>
<organism evidence="2 3">
    <name type="scientific">Salmonella phage PVPSE1</name>
    <dbReference type="NCBI Taxonomy" id="889338"/>
    <lineage>
        <taxon>Viruses</taxon>
        <taxon>Duplodnaviria</taxon>
        <taxon>Heunggongvirae</taxon>
        <taxon>Uroviricota</taxon>
        <taxon>Caudoviricetes</taxon>
        <taxon>Vequintavirinae</taxon>
        <taxon>Seunavirus</taxon>
        <taxon>Seunavirus PVPSE1</taxon>
    </lineage>
</organism>
<dbReference type="Proteomes" id="UP000008530">
    <property type="component" value="Segment"/>
</dbReference>
<name>G3BLY5_9CAUD</name>
<protein>
    <submittedName>
        <fullName evidence="2">Hypothetical membrane protein</fullName>
    </submittedName>
</protein>
<keyword evidence="1" id="KW-1133">Transmembrane helix</keyword>
<keyword evidence="1" id="KW-0472">Membrane</keyword>
<reference evidence="2 3" key="1">
    <citation type="journal article" date="2011" name="J. Virol.">
        <title>Genomic and proteomic characterization of the broad host range Salmonella phage PVP-SE1 - The creation of a new phage genus.</title>
        <authorList>
            <person name="Santos S.B."/>
            <person name="Kropinski A.M."/>
            <person name="Ceyssens P.J."/>
            <person name="Ackermann H.W."/>
            <person name="Villegas A."/>
            <person name="Lavigne R."/>
            <person name="Krylov V.N."/>
            <person name="Carvalho C.M."/>
            <person name="Ferreira E.C."/>
            <person name="Azeredo J."/>
        </authorList>
    </citation>
    <scope>NUCLEOTIDE SEQUENCE [LARGE SCALE GENOMIC DNA]</scope>
    <source>
        <strain evidence="2">PVP-SE1</strain>
    </source>
</reference>
<gene>
    <name evidence="2" type="primary">120</name>
</gene>
<feature type="transmembrane region" description="Helical" evidence="1">
    <location>
        <begin position="41"/>
        <end position="59"/>
    </location>
</feature>
<feature type="transmembrane region" description="Helical" evidence="1">
    <location>
        <begin position="7"/>
        <end position="29"/>
    </location>
</feature>
<evidence type="ECO:0000313" key="3">
    <source>
        <dbReference type="Proteomes" id="UP000008530"/>
    </source>
</evidence>
<evidence type="ECO:0000256" key="1">
    <source>
        <dbReference type="SAM" id="Phobius"/>
    </source>
</evidence>
<keyword evidence="1" id="KW-0812">Transmembrane</keyword>
<accession>G3BLY5</accession>
<keyword evidence="3" id="KW-1185">Reference proteome</keyword>
<dbReference type="EMBL" id="GU070616">
    <property type="protein sequence ID" value="ADP02515.1"/>
    <property type="molecule type" value="Genomic_DNA"/>
</dbReference>
<dbReference type="GeneID" id="11258100"/>
<dbReference type="KEGG" id="vg:11258100"/>